<feature type="region of interest" description="Disordered" evidence="1">
    <location>
        <begin position="1"/>
        <end position="95"/>
    </location>
</feature>
<name>A0A9W9R0W1_PENBR</name>
<dbReference type="AlphaFoldDB" id="A0A9W9R0W1"/>
<reference evidence="2" key="2">
    <citation type="journal article" date="2023" name="IMA Fungus">
        <title>Comparative genomic study of the Penicillium genus elucidates a diverse pangenome and 15 lateral gene transfer events.</title>
        <authorList>
            <person name="Petersen C."/>
            <person name="Sorensen T."/>
            <person name="Nielsen M.R."/>
            <person name="Sondergaard T.E."/>
            <person name="Sorensen J.L."/>
            <person name="Fitzpatrick D.A."/>
            <person name="Frisvad J.C."/>
            <person name="Nielsen K.L."/>
        </authorList>
    </citation>
    <scope>NUCLEOTIDE SEQUENCE</scope>
    <source>
        <strain evidence="2">IBT 35673</strain>
    </source>
</reference>
<evidence type="ECO:0000256" key="1">
    <source>
        <dbReference type="SAM" id="MobiDB-lite"/>
    </source>
</evidence>
<proteinExistence type="predicted"/>
<feature type="compositionally biased region" description="Polar residues" evidence="1">
    <location>
        <begin position="1"/>
        <end position="10"/>
    </location>
</feature>
<dbReference type="EMBL" id="JAPZBQ010000002">
    <property type="protein sequence ID" value="KAJ5346212.1"/>
    <property type="molecule type" value="Genomic_DNA"/>
</dbReference>
<dbReference type="Proteomes" id="UP001147695">
    <property type="component" value="Unassembled WGS sequence"/>
</dbReference>
<sequence length="158" mass="16896">MSTQQSNGGFSNVHADEHGSVGGPASLDGAQTAVPPRQAQLEAPPEEGQASVPLGQAQPPVPSVASEQLPSPSGGLEGDTDMYDAEEPYKPSDSDRRCMIANILSAPDDPNTIRRAWEKNIPENCNINYKQLMALLHPDKFPTSEKADAEKAFQSENL</sequence>
<organism evidence="2 3">
    <name type="scientific">Penicillium brevicompactum</name>
    <dbReference type="NCBI Taxonomy" id="5074"/>
    <lineage>
        <taxon>Eukaryota</taxon>
        <taxon>Fungi</taxon>
        <taxon>Dikarya</taxon>
        <taxon>Ascomycota</taxon>
        <taxon>Pezizomycotina</taxon>
        <taxon>Eurotiomycetes</taxon>
        <taxon>Eurotiomycetidae</taxon>
        <taxon>Eurotiales</taxon>
        <taxon>Aspergillaceae</taxon>
        <taxon>Penicillium</taxon>
    </lineage>
</organism>
<gene>
    <name evidence="2" type="ORF">N7452_004216</name>
</gene>
<reference evidence="2" key="1">
    <citation type="submission" date="2022-12" db="EMBL/GenBank/DDBJ databases">
        <authorList>
            <person name="Petersen C."/>
        </authorList>
    </citation>
    <scope>NUCLEOTIDE SEQUENCE</scope>
    <source>
        <strain evidence="2">IBT 35673</strain>
    </source>
</reference>
<protein>
    <submittedName>
        <fullName evidence="2">Uncharacterized protein</fullName>
    </submittedName>
</protein>
<accession>A0A9W9R0W1</accession>
<comment type="caution">
    <text evidence="2">The sequence shown here is derived from an EMBL/GenBank/DDBJ whole genome shotgun (WGS) entry which is preliminary data.</text>
</comment>
<evidence type="ECO:0000313" key="3">
    <source>
        <dbReference type="Proteomes" id="UP001147695"/>
    </source>
</evidence>
<evidence type="ECO:0000313" key="2">
    <source>
        <dbReference type="EMBL" id="KAJ5346212.1"/>
    </source>
</evidence>